<dbReference type="Pfam" id="PF07676">
    <property type="entry name" value="PD40"/>
    <property type="match status" value="2"/>
</dbReference>
<evidence type="ECO:0000313" key="3">
    <source>
        <dbReference type="EMBL" id="MWB98698.1"/>
    </source>
</evidence>
<dbReference type="PROSITE" id="PS51257">
    <property type="entry name" value="PROKAR_LIPOPROTEIN"/>
    <property type="match status" value="1"/>
</dbReference>
<keyword evidence="4" id="KW-1185">Reference proteome</keyword>
<dbReference type="AlphaFoldDB" id="A0A6I4NWN4"/>
<dbReference type="Gene3D" id="2.120.10.30">
    <property type="entry name" value="TolB, C-terminal domain"/>
    <property type="match status" value="1"/>
</dbReference>
<sequence>MPGGRRSAWAGAVVGSVLLLGACSAGGSPDASTPATDDVVDEATAELDGRLFYSVAEEGDVQSLLLREGGDESVVVEPGVACCVFRISPSGEEVLVLPNSSNHPLVGATVPLTGGDPVPLPELDPTLNGVASAYSPDGTRIAYEGWDDGDPARTGIYTAVAADSTDLVRVTTHEGAGHDVPLDYSPDGSQLLFFRATHDDPDYTDGSLWTVDVDGSGATQLTPDDVRPNWWARWSPDGSRIVFGAERLADSGPIWTIAPDGSDLAVVYEDADGGFAITPAWSPDGSQIVFALDPDNDEYAHPANEVYVIPAEGGEPELVIGGDAFKRWFTWVD</sequence>
<dbReference type="InterPro" id="IPR011659">
    <property type="entry name" value="WD40"/>
</dbReference>
<gene>
    <name evidence="3" type="ORF">GB864_09070</name>
</gene>
<name>A0A6I4NWN4_9MICO</name>
<dbReference type="SUPFAM" id="SSF69304">
    <property type="entry name" value="Tricorn protease N-terminal domain"/>
    <property type="match status" value="1"/>
</dbReference>
<evidence type="ECO:0000313" key="4">
    <source>
        <dbReference type="Proteomes" id="UP000438182"/>
    </source>
</evidence>
<protein>
    <recommendedName>
        <fullName evidence="5">WD40-like Beta Propeller Repeat</fullName>
    </recommendedName>
</protein>
<dbReference type="Gene3D" id="2.120.10.60">
    <property type="entry name" value="Tricorn protease N-terminal domain"/>
    <property type="match status" value="1"/>
</dbReference>
<keyword evidence="2" id="KW-0732">Signal</keyword>
<dbReference type="PANTHER" id="PTHR36842">
    <property type="entry name" value="PROTEIN TOLB HOMOLOG"/>
    <property type="match status" value="1"/>
</dbReference>
<feature type="chain" id="PRO_5026275699" description="WD40-like Beta Propeller Repeat" evidence="2">
    <location>
        <begin position="28"/>
        <end position="333"/>
    </location>
</feature>
<dbReference type="InterPro" id="IPR011042">
    <property type="entry name" value="6-blade_b-propeller_TolB-like"/>
</dbReference>
<dbReference type="PANTHER" id="PTHR36842:SF1">
    <property type="entry name" value="PROTEIN TOLB"/>
    <property type="match status" value="1"/>
</dbReference>
<evidence type="ECO:0000256" key="1">
    <source>
        <dbReference type="ARBA" id="ARBA00009820"/>
    </source>
</evidence>
<comment type="similarity">
    <text evidence="1">Belongs to the TolB family.</text>
</comment>
<evidence type="ECO:0000256" key="2">
    <source>
        <dbReference type="SAM" id="SignalP"/>
    </source>
</evidence>
<feature type="signal peptide" evidence="2">
    <location>
        <begin position="1"/>
        <end position="27"/>
    </location>
</feature>
<dbReference type="EMBL" id="WSTA01000034">
    <property type="protein sequence ID" value="MWB98698.1"/>
    <property type="molecule type" value="Genomic_DNA"/>
</dbReference>
<dbReference type="Proteomes" id="UP000438182">
    <property type="component" value="Unassembled WGS sequence"/>
</dbReference>
<comment type="caution">
    <text evidence="3">The sequence shown here is derived from an EMBL/GenBank/DDBJ whole genome shotgun (WGS) entry which is preliminary data.</text>
</comment>
<evidence type="ECO:0008006" key="5">
    <source>
        <dbReference type="Google" id="ProtNLM"/>
    </source>
</evidence>
<proteinExistence type="inferred from homology"/>
<accession>A0A6I4NWN4</accession>
<organism evidence="3 4">
    <name type="scientific">Agromyces seonyuensis</name>
    <dbReference type="NCBI Taxonomy" id="2662446"/>
    <lineage>
        <taxon>Bacteria</taxon>
        <taxon>Bacillati</taxon>
        <taxon>Actinomycetota</taxon>
        <taxon>Actinomycetes</taxon>
        <taxon>Micrococcales</taxon>
        <taxon>Microbacteriaceae</taxon>
        <taxon>Agromyces</taxon>
    </lineage>
</organism>
<reference evidence="3 4" key="1">
    <citation type="submission" date="2019-12" db="EMBL/GenBank/DDBJ databases">
        <authorList>
            <person name="Kim Y.S."/>
        </authorList>
    </citation>
    <scope>NUCLEOTIDE SEQUENCE [LARGE SCALE GENOMIC DNA]</scope>
    <source>
        <strain evidence="3 4">MMS17-SY077</strain>
    </source>
</reference>